<reference evidence="3 4" key="1">
    <citation type="journal article" date="2019" name="Sci. Rep.">
        <title>Orb-weaving spider Araneus ventricosus genome elucidates the spidroin gene catalogue.</title>
        <authorList>
            <person name="Kono N."/>
            <person name="Nakamura H."/>
            <person name="Ohtoshi R."/>
            <person name="Moran D.A.P."/>
            <person name="Shinohara A."/>
            <person name="Yoshida Y."/>
            <person name="Fujiwara M."/>
            <person name="Mori M."/>
            <person name="Tomita M."/>
            <person name="Arakawa K."/>
        </authorList>
    </citation>
    <scope>NUCLEOTIDE SEQUENCE [LARGE SCALE GENOMIC DNA]</scope>
</reference>
<feature type="transmembrane region" description="Helical" evidence="2">
    <location>
        <begin position="404"/>
        <end position="423"/>
    </location>
</feature>
<organism evidence="3 4">
    <name type="scientific">Araneus ventricosus</name>
    <name type="common">Orbweaver spider</name>
    <name type="synonym">Epeira ventricosa</name>
    <dbReference type="NCBI Taxonomy" id="182803"/>
    <lineage>
        <taxon>Eukaryota</taxon>
        <taxon>Metazoa</taxon>
        <taxon>Ecdysozoa</taxon>
        <taxon>Arthropoda</taxon>
        <taxon>Chelicerata</taxon>
        <taxon>Arachnida</taxon>
        <taxon>Araneae</taxon>
        <taxon>Araneomorphae</taxon>
        <taxon>Entelegynae</taxon>
        <taxon>Araneoidea</taxon>
        <taxon>Araneidae</taxon>
        <taxon>Araneus</taxon>
    </lineage>
</organism>
<comment type="caution">
    <text evidence="3">The sequence shown here is derived from an EMBL/GenBank/DDBJ whole genome shotgun (WGS) entry which is preliminary data.</text>
</comment>
<protein>
    <recommendedName>
        <fullName evidence="5">Gustatory receptor</fullName>
    </recommendedName>
</protein>
<keyword evidence="2" id="KW-0812">Transmembrane</keyword>
<evidence type="ECO:0008006" key="5">
    <source>
        <dbReference type="Google" id="ProtNLM"/>
    </source>
</evidence>
<evidence type="ECO:0000256" key="1">
    <source>
        <dbReference type="SAM" id="Coils"/>
    </source>
</evidence>
<feature type="coiled-coil region" evidence="1">
    <location>
        <begin position="354"/>
        <end position="388"/>
    </location>
</feature>
<feature type="transmembrane region" description="Helical" evidence="2">
    <location>
        <begin position="231"/>
        <end position="250"/>
    </location>
</feature>
<gene>
    <name evidence="3" type="ORF">AVEN_155473_1</name>
</gene>
<keyword evidence="2" id="KW-1133">Transmembrane helix</keyword>
<feature type="transmembrane region" description="Helical" evidence="2">
    <location>
        <begin position="296"/>
        <end position="317"/>
    </location>
</feature>
<keyword evidence="4" id="KW-1185">Reference proteome</keyword>
<evidence type="ECO:0000313" key="4">
    <source>
        <dbReference type="Proteomes" id="UP000499080"/>
    </source>
</evidence>
<feature type="transmembrane region" description="Helical" evidence="2">
    <location>
        <begin position="174"/>
        <end position="197"/>
    </location>
</feature>
<dbReference type="AlphaFoldDB" id="A0A4Y2NRF4"/>
<feature type="transmembrane region" description="Helical" evidence="2">
    <location>
        <begin position="329"/>
        <end position="348"/>
    </location>
</feature>
<feature type="transmembrane region" description="Helical" evidence="2">
    <location>
        <begin position="120"/>
        <end position="137"/>
    </location>
</feature>
<evidence type="ECO:0000313" key="3">
    <source>
        <dbReference type="EMBL" id="GBN40316.1"/>
    </source>
</evidence>
<dbReference type="Proteomes" id="UP000499080">
    <property type="component" value="Unassembled WGS sequence"/>
</dbReference>
<keyword evidence="2" id="KW-0472">Membrane</keyword>
<keyword evidence="1" id="KW-0175">Coiled coil</keyword>
<evidence type="ECO:0000256" key="2">
    <source>
        <dbReference type="SAM" id="Phobius"/>
    </source>
</evidence>
<sequence length="424" mass="50175">MEHNCLRKPNNHCWISKISKVRSYESSKIKINKVYAKGKIKSGLPPVKSLVEEFKFIFISLRFMSIDVTEPVEASWNDVKSTIFNLANIFLKVFIFITFMGKMVIQIVFLKAVDETRDEATVTFLSVLNMIACVSAYKKRREMMYATKQLSQLFERLINLRNDEIYLRKEKYPFMVYISISFVFLIVWQVRICFFGWHKLQLYKFLFRRNLTMELPKPSLYVFWTVQFSELSYYIITRAIITLFCTYYIFTCRFIRIFLRNLLDELYKTSKPEILQKYLNLHEDGMKMMCTFDSQFSFHAFTLVVLSMINVFRSGYALAFFEETKRMELCSFICALIFYFSIQIALMISGIRTNESANETESKIQDLVKKLRKNYKEMSKLDTDLNEEDYTLSLWKMHILDRRLVVSSVGTLLTYGILLGTLGK</sequence>
<accession>A0A4Y2NRF4</accession>
<dbReference type="EMBL" id="BGPR01009486">
    <property type="protein sequence ID" value="GBN40316.1"/>
    <property type="molecule type" value="Genomic_DNA"/>
</dbReference>
<name>A0A4Y2NRF4_ARAVE</name>
<proteinExistence type="predicted"/>
<feature type="transmembrane region" description="Helical" evidence="2">
    <location>
        <begin position="89"/>
        <end position="108"/>
    </location>
</feature>